<evidence type="ECO:0000259" key="2">
    <source>
        <dbReference type="Pfam" id="PF00345"/>
    </source>
</evidence>
<accession>A0ABU8XNC2</accession>
<sequence>MRPVVQAVLATLLTLPAGEAGAASLGVAPTRLEFGPGDRMVTLTLENNASAPVTVQMQTFAWRRTPATEDLEPTHDLIAVPPIVALEPNARQVVRVALRRPMQPDVERAYRLLISEVPGSDRTPGIGVRFALRLSLPVFVTPAGATPGPVWSARPGRDGGQVLTLANRGTAHLQVHRIVLRAPGRAEPAQVIDGAAYVLPGQEQTWPLGATARVQPTLQLEAETNLGPLKASLALSQS</sequence>
<evidence type="ECO:0000256" key="1">
    <source>
        <dbReference type="SAM" id="SignalP"/>
    </source>
</evidence>
<dbReference type="InterPro" id="IPR016147">
    <property type="entry name" value="Pili_assmbl_chaperone_N"/>
</dbReference>
<dbReference type="PANTHER" id="PTHR30251">
    <property type="entry name" value="PILUS ASSEMBLY CHAPERONE"/>
    <property type="match status" value="1"/>
</dbReference>
<dbReference type="EMBL" id="JBBLZC010000001">
    <property type="protein sequence ID" value="MEK0081963.1"/>
    <property type="molecule type" value="Genomic_DNA"/>
</dbReference>
<name>A0ABU8XNC2_9PROT</name>
<proteinExistence type="predicted"/>
<keyword evidence="1" id="KW-0732">Signal</keyword>
<dbReference type="SUPFAM" id="SSF49354">
    <property type="entry name" value="PapD-like"/>
    <property type="match status" value="1"/>
</dbReference>
<dbReference type="Proteomes" id="UP001375743">
    <property type="component" value="Unassembled WGS sequence"/>
</dbReference>
<gene>
    <name evidence="3" type="ORF">U1T56_02275</name>
</gene>
<keyword evidence="4" id="KW-1185">Reference proteome</keyword>
<dbReference type="PANTHER" id="PTHR30251:SF4">
    <property type="entry name" value="SLR1668 PROTEIN"/>
    <property type="match status" value="1"/>
</dbReference>
<feature type="domain" description="Pili assembly chaperone N-terminal" evidence="2">
    <location>
        <begin position="25"/>
        <end position="144"/>
    </location>
</feature>
<dbReference type="Gene3D" id="2.60.40.10">
    <property type="entry name" value="Immunoglobulins"/>
    <property type="match status" value="1"/>
</dbReference>
<comment type="caution">
    <text evidence="3">The sequence shown here is derived from an EMBL/GenBank/DDBJ whole genome shotgun (WGS) entry which is preliminary data.</text>
</comment>
<dbReference type="InterPro" id="IPR013783">
    <property type="entry name" value="Ig-like_fold"/>
</dbReference>
<dbReference type="Pfam" id="PF00345">
    <property type="entry name" value="PapD_N"/>
    <property type="match status" value="1"/>
</dbReference>
<evidence type="ECO:0000313" key="4">
    <source>
        <dbReference type="Proteomes" id="UP001375743"/>
    </source>
</evidence>
<feature type="chain" id="PRO_5046827719" evidence="1">
    <location>
        <begin position="23"/>
        <end position="238"/>
    </location>
</feature>
<dbReference type="InterPro" id="IPR008962">
    <property type="entry name" value="PapD-like_sf"/>
</dbReference>
<protein>
    <submittedName>
        <fullName evidence="3">Molecular chaperone</fullName>
    </submittedName>
</protein>
<dbReference type="RefSeq" id="WP_418157803.1">
    <property type="nucleotide sequence ID" value="NZ_JBBLZC010000001.1"/>
</dbReference>
<reference evidence="3 4" key="1">
    <citation type="submission" date="2024-01" db="EMBL/GenBank/DDBJ databases">
        <title>Multi-omics insights into the function and evolution of sodium benzoate biodegradation pathways in Benzoatithermus flavus gen. nov., sp. nov. from hot spring.</title>
        <authorList>
            <person name="Hu C.-J."/>
            <person name="Li W.-J."/>
        </authorList>
    </citation>
    <scope>NUCLEOTIDE SEQUENCE [LARGE SCALE GENOMIC DNA]</scope>
    <source>
        <strain evidence="3 4">SYSU G07066</strain>
    </source>
</reference>
<organism evidence="3 4">
    <name type="scientific">Benzoatithermus flavus</name>
    <dbReference type="NCBI Taxonomy" id="3108223"/>
    <lineage>
        <taxon>Bacteria</taxon>
        <taxon>Pseudomonadati</taxon>
        <taxon>Pseudomonadota</taxon>
        <taxon>Alphaproteobacteria</taxon>
        <taxon>Geminicoccales</taxon>
        <taxon>Geminicoccaceae</taxon>
        <taxon>Benzoatithermus</taxon>
    </lineage>
</organism>
<evidence type="ECO:0000313" key="3">
    <source>
        <dbReference type="EMBL" id="MEK0081963.1"/>
    </source>
</evidence>
<dbReference type="InterPro" id="IPR050643">
    <property type="entry name" value="Periplasmic_pilus_chap"/>
</dbReference>
<feature type="signal peptide" evidence="1">
    <location>
        <begin position="1"/>
        <end position="22"/>
    </location>
</feature>